<organism evidence="4 5">
    <name type="scientific">Serendipita indica (strain DSM 11827)</name>
    <name type="common">Root endophyte fungus</name>
    <name type="synonym">Piriformospora indica</name>
    <dbReference type="NCBI Taxonomy" id="1109443"/>
    <lineage>
        <taxon>Eukaryota</taxon>
        <taxon>Fungi</taxon>
        <taxon>Dikarya</taxon>
        <taxon>Basidiomycota</taxon>
        <taxon>Agaricomycotina</taxon>
        <taxon>Agaricomycetes</taxon>
        <taxon>Sebacinales</taxon>
        <taxon>Serendipitaceae</taxon>
        <taxon>Serendipita</taxon>
    </lineage>
</organism>
<dbReference type="STRING" id="1109443.G4TPI0"/>
<dbReference type="PANTHER" id="PTHR45639">
    <property type="entry name" value="HSC70CB, ISOFORM G-RELATED"/>
    <property type="match status" value="1"/>
</dbReference>
<dbReference type="FunCoup" id="G4TPI0">
    <property type="interactions" value="14"/>
</dbReference>
<dbReference type="PANTHER" id="PTHR45639:SF32">
    <property type="entry name" value="HEAT SHOCK PROTEIN PDR13"/>
    <property type="match status" value="1"/>
</dbReference>
<dbReference type="InParanoid" id="G4TPI0"/>
<evidence type="ECO:0000256" key="2">
    <source>
        <dbReference type="ARBA" id="ARBA00022840"/>
    </source>
</evidence>
<evidence type="ECO:0000313" key="4">
    <source>
        <dbReference type="EMBL" id="CCA73223.1"/>
    </source>
</evidence>
<dbReference type="InterPro" id="IPR043129">
    <property type="entry name" value="ATPase_NBD"/>
</dbReference>
<dbReference type="Pfam" id="PF00012">
    <property type="entry name" value="HSP70"/>
    <property type="match status" value="2"/>
</dbReference>
<dbReference type="Gene3D" id="3.30.420.40">
    <property type="match status" value="3"/>
</dbReference>
<dbReference type="InterPro" id="IPR013126">
    <property type="entry name" value="Hsp_70_fam"/>
</dbReference>
<dbReference type="EMBL" id="CAFZ01000210">
    <property type="protein sequence ID" value="CCA73223.1"/>
    <property type="molecule type" value="Genomic_DNA"/>
</dbReference>
<evidence type="ECO:0000256" key="3">
    <source>
        <dbReference type="SAM" id="MobiDB-lite"/>
    </source>
</evidence>
<dbReference type="GO" id="GO:0140662">
    <property type="term" value="F:ATP-dependent protein folding chaperone"/>
    <property type="evidence" value="ECO:0007669"/>
    <property type="project" value="InterPro"/>
</dbReference>
<sequence>MSSPQVNGTTTPANTTQRAPPVVGINFGNSYASIAILNKDGVPDCIANEDGERQIATALSFHGEEMYIGNQAKPQLVKNSKNTIVGFRNLLGKSYGEATSMKSTAAPIVEHKHEPAYTVQVLEPAPAPPSIQPTPKGSHAPTPLQSPPPELAEPSYISKTLTVSDVASTVLGSLVNSASDFLGQRIQGAVITVPARFPQKARDALSKAAEHAGVHVLQLLDDAAAASLAYSSLTAHPTEDRTSLILDLGASSLDLTLLSTKQGLVHSLASSHIADIGGDAIDDRLIAFFAKEFTKKTKVPLSPTSSDPADVRALTKLRLAVEHTKRTLSASPGAASCSVESLKDGLDFSGTINRLRFDIEMKPIYTAVSTEVKKLLESANLDPVLLDEVILVGGTALLPGLSTQLSTVLEESTEIRADIDPSQVLSRGAAVQAGLLFNLGPNDPLLKAFHEDCKALDAHVTTKPISAYFPSEEGSEEICLPLIASETPLPARRTVSFVAQLAEKEGEQALGIEIWQVNETVKVEKTKLEVDPEDEEEEEPEEIETRHRVIEKDVQLGALKMDVVGSRAGKKKKGPLQATIMLTIVINLDHSVEVLAHQKDSSAAPVTLKL</sequence>
<name>G4TPI0_SERID</name>
<keyword evidence="5" id="KW-1185">Reference proteome</keyword>
<dbReference type="eggNOG" id="KOG0101">
    <property type="taxonomic scope" value="Eukaryota"/>
</dbReference>
<accession>G4TPI0</accession>
<feature type="region of interest" description="Disordered" evidence="3">
    <location>
        <begin position="124"/>
        <end position="153"/>
    </location>
</feature>
<comment type="caution">
    <text evidence="4">The sequence shown here is derived from an EMBL/GenBank/DDBJ whole genome shotgun (WGS) entry which is preliminary data.</text>
</comment>
<dbReference type="Proteomes" id="UP000007148">
    <property type="component" value="Unassembled WGS sequence"/>
</dbReference>
<evidence type="ECO:0000313" key="5">
    <source>
        <dbReference type="Proteomes" id="UP000007148"/>
    </source>
</evidence>
<dbReference type="Gene3D" id="3.90.640.10">
    <property type="entry name" value="Actin, Chain A, domain 4"/>
    <property type="match status" value="1"/>
</dbReference>
<dbReference type="Gene3D" id="3.30.30.30">
    <property type="match status" value="2"/>
</dbReference>
<dbReference type="AlphaFoldDB" id="G4TPI0"/>
<reference evidence="4 5" key="1">
    <citation type="journal article" date="2011" name="PLoS Pathog.">
        <title>Endophytic Life Strategies Decoded by Genome and Transcriptome Analyses of the Mutualistic Root Symbiont Piriformospora indica.</title>
        <authorList>
            <person name="Zuccaro A."/>
            <person name="Lahrmann U."/>
            <person name="Guldener U."/>
            <person name="Langen G."/>
            <person name="Pfiffi S."/>
            <person name="Biedenkopf D."/>
            <person name="Wong P."/>
            <person name="Samans B."/>
            <person name="Grimm C."/>
            <person name="Basiewicz M."/>
            <person name="Murat C."/>
            <person name="Martin F."/>
            <person name="Kogel K.H."/>
        </authorList>
    </citation>
    <scope>NUCLEOTIDE SEQUENCE [LARGE SCALE GENOMIC DNA]</scope>
    <source>
        <strain evidence="4 5">DSM 11827</strain>
    </source>
</reference>
<proteinExistence type="predicted"/>
<protein>
    <submittedName>
        <fullName evidence="4">Related to SSZ1-regulator protein involved in pleiotropic drug resistance</fullName>
    </submittedName>
</protein>
<evidence type="ECO:0000256" key="1">
    <source>
        <dbReference type="ARBA" id="ARBA00022741"/>
    </source>
</evidence>
<dbReference type="SUPFAM" id="SSF53067">
    <property type="entry name" value="Actin-like ATPase domain"/>
    <property type="match status" value="2"/>
</dbReference>
<dbReference type="OMA" id="NAHNTIT"/>
<dbReference type="FunFam" id="3.90.640.10:FF:000021">
    <property type="entry name" value="Heat shock protein 14"/>
    <property type="match status" value="1"/>
</dbReference>
<dbReference type="GO" id="GO:0005524">
    <property type="term" value="F:ATP binding"/>
    <property type="evidence" value="ECO:0007669"/>
    <property type="project" value="UniProtKB-KW"/>
</dbReference>
<keyword evidence="1" id="KW-0547">Nucleotide-binding</keyword>
<dbReference type="GO" id="GO:0005634">
    <property type="term" value="C:nucleus"/>
    <property type="evidence" value="ECO:0007669"/>
    <property type="project" value="TreeGrafter"/>
</dbReference>
<gene>
    <name evidence="4" type="ORF">PIIN_07178</name>
</gene>
<keyword evidence="2" id="KW-0067">ATP-binding</keyword>
<dbReference type="OrthoDB" id="29851at2759"/>
<dbReference type="GO" id="GO:0005829">
    <property type="term" value="C:cytosol"/>
    <property type="evidence" value="ECO:0007669"/>
    <property type="project" value="TreeGrafter"/>
</dbReference>
<dbReference type="PRINTS" id="PR00301">
    <property type="entry name" value="HEATSHOCK70"/>
</dbReference>
<dbReference type="HOGENOM" id="CLU_005965_0_3_1"/>